<dbReference type="Proteomes" id="UP000663889">
    <property type="component" value="Unassembled WGS sequence"/>
</dbReference>
<dbReference type="AlphaFoldDB" id="A0A814GBT6"/>
<comment type="caution">
    <text evidence="1">The sequence shown here is derived from an EMBL/GenBank/DDBJ whole genome shotgun (WGS) entry which is preliminary data.</text>
</comment>
<protein>
    <submittedName>
        <fullName evidence="1">Uncharacterized protein</fullName>
    </submittedName>
</protein>
<proteinExistence type="predicted"/>
<dbReference type="EMBL" id="CAJNOU010000430">
    <property type="protein sequence ID" value="CAF0995003.1"/>
    <property type="molecule type" value="Genomic_DNA"/>
</dbReference>
<evidence type="ECO:0000313" key="2">
    <source>
        <dbReference type="EMBL" id="CAF3791346.1"/>
    </source>
</evidence>
<organism evidence="1 3">
    <name type="scientific">Rotaria sordida</name>
    <dbReference type="NCBI Taxonomy" id="392033"/>
    <lineage>
        <taxon>Eukaryota</taxon>
        <taxon>Metazoa</taxon>
        <taxon>Spiralia</taxon>
        <taxon>Gnathifera</taxon>
        <taxon>Rotifera</taxon>
        <taxon>Eurotatoria</taxon>
        <taxon>Bdelloidea</taxon>
        <taxon>Philodinida</taxon>
        <taxon>Philodinidae</taxon>
        <taxon>Rotaria</taxon>
    </lineage>
</organism>
<name>A0A814GBT6_9BILA</name>
<dbReference type="Proteomes" id="UP000663823">
    <property type="component" value="Unassembled WGS sequence"/>
</dbReference>
<reference evidence="1" key="1">
    <citation type="submission" date="2021-02" db="EMBL/GenBank/DDBJ databases">
        <authorList>
            <person name="Nowell W R."/>
        </authorList>
    </citation>
    <scope>NUCLEOTIDE SEQUENCE</scope>
</reference>
<evidence type="ECO:0000313" key="1">
    <source>
        <dbReference type="EMBL" id="CAF0995003.1"/>
    </source>
</evidence>
<sequence>MFCTMFHFDESLDTIILDTVKGVELKQLLNDNDGFPETCWWRYCWWLVWHVNVFYSIPDRKLSYAQNFPTRLYERTTGERLTLQFQAMLQRLFGHATASDHRTRPLRDWFQAETI</sequence>
<evidence type="ECO:0000313" key="3">
    <source>
        <dbReference type="Proteomes" id="UP000663889"/>
    </source>
</evidence>
<gene>
    <name evidence="2" type="ORF">OTI717_LOCUS17737</name>
    <name evidence="1" type="ORF">SEV965_LOCUS10478</name>
</gene>
<dbReference type="EMBL" id="CAJOAX010002370">
    <property type="protein sequence ID" value="CAF3791346.1"/>
    <property type="molecule type" value="Genomic_DNA"/>
</dbReference>
<accession>A0A814GBT6</accession>